<feature type="domain" description="Cyclic nucleotide-binding" evidence="1">
    <location>
        <begin position="103"/>
        <end position="191"/>
    </location>
</feature>
<dbReference type="GO" id="GO:0005952">
    <property type="term" value="C:cAMP-dependent protein kinase complex"/>
    <property type="evidence" value="ECO:0007669"/>
    <property type="project" value="InterPro"/>
</dbReference>
<dbReference type="OrthoDB" id="317599at2759"/>
<dbReference type="Pfam" id="PF00027">
    <property type="entry name" value="cNMP_binding"/>
    <property type="match status" value="2"/>
</dbReference>
<proteinExistence type="predicted"/>
<evidence type="ECO:0000313" key="2">
    <source>
        <dbReference type="EMBL" id="EGR29341.1"/>
    </source>
</evidence>
<dbReference type="AlphaFoldDB" id="G0QZL4"/>
<dbReference type="InterPro" id="IPR000595">
    <property type="entry name" value="cNMP-bd_dom"/>
</dbReference>
<dbReference type="STRING" id="857967.G0QZL4"/>
<dbReference type="InParanoid" id="G0QZL4"/>
<dbReference type="RefSeq" id="XP_004030577.1">
    <property type="nucleotide sequence ID" value="XM_004030529.1"/>
</dbReference>
<dbReference type="EMBL" id="GL984158">
    <property type="protein sequence ID" value="EGR29341.1"/>
    <property type="molecule type" value="Genomic_DNA"/>
</dbReference>
<dbReference type="GO" id="GO:0004862">
    <property type="term" value="F:cAMP-dependent protein kinase inhibitor activity"/>
    <property type="evidence" value="ECO:0007669"/>
    <property type="project" value="TreeGrafter"/>
</dbReference>
<dbReference type="SMART" id="SM00100">
    <property type="entry name" value="cNMP"/>
    <property type="match status" value="2"/>
</dbReference>
<dbReference type="InterPro" id="IPR018490">
    <property type="entry name" value="cNMP-bd_dom_sf"/>
</dbReference>
<dbReference type="GeneID" id="14905443"/>
<protein>
    <recommendedName>
        <fullName evidence="1">Cyclic nucleotide-binding domain-containing protein</fullName>
    </recommendedName>
</protein>
<dbReference type="PANTHER" id="PTHR11635:SF152">
    <property type="entry name" value="CAMP-DEPENDENT PROTEIN KINASE TYPE I REGULATORY SUBUNIT-RELATED"/>
    <property type="match status" value="1"/>
</dbReference>
<dbReference type="CDD" id="cd00038">
    <property type="entry name" value="CAP_ED"/>
    <property type="match status" value="2"/>
</dbReference>
<dbReference type="GO" id="GO:0034236">
    <property type="term" value="F:protein kinase A catalytic subunit binding"/>
    <property type="evidence" value="ECO:0007669"/>
    <property type="project" value="TreeGrafter"/>
</dbReference>
<feature type="domain" description="Cyclic nucleotide-binding" evidence="1">
    <location>
        <begin position="1"/>
        <end position="100"/>
    </location>
</feature>
<dbReference type="eggNOG" id="KOG1113">
    <property type="taxonomic scope" value="Eukaryota"/>
</dbReference>
<gene>
    <name evidence="2" type="ORF">IMG5_157930</name>
</gene>
<evidence type="ECO:0000259" key="1">
    <source>
        <dbReference type="PROSITE" id="PS50042"/>
    </source>
</evidence>
<dbReference type="InterPro" id="IPR050503">
    <property type="entry name" value="cAMP-dep_PK_reg_su-like"/>
</dbReference>
<organism evidence="2 3">
    <name type="scientific">Ichthyophthirius multifiliis</name>
    <name type="common">White spot disease agent</name>
    <name type="synonym">Ich</name>
    <dbReference type="NCBI Taxonomy" id="5932"/>
    <lineage>
        <taxon>Eukaryota</taxon>
        <taxon>Sar</taxon>
        <taxon>Alveolata</taxon>
        <taxon>Ciliophora</taxon>
        <taxon>Intramacronucleata</taxon>
        <taxon>Oligohymenophorea</taxon>
        <taxon>Hymenostomatida</taxon>
        <taxon>Ophryoglenina</taxon>
        <taxon>Ichthyophthirius</taxon>
    </lineage>
</organism>
<evidence type="ECO:0000313" key="3">
    <source>
        <dbReference type="Proteomes" id="UP000008983"/>
    </source>
</evidence>
<accession>G0QZL4</accession>
<dbReference type="SUPFAM" id="SSF51206">
    <property type="entry name" value="cAMP-binding domain-like"/>
    <property type="match status" value="3"/>
</dbReference>
<reference evidence="2 3" key="1">
    <citation type="submission" date="2011-07" db="EMBL/GenBank/DDBJ databases">
        <authorList>
            <person name="Coyne R."/>
            <person name="Brami D."/>
            <person name="Johnson J."/>
            <person name="Hostetler J."/>
            <person name="Hannick L."/>
            <person name="Clark T."/>
            <person name="Cassidy-Hanley D."/>
            <person name="Inman J."/>
        </authorList>
    </citation>
    <scope>NUCLEOTIDE SEQUENCE [LARGE SCALE GENOMIC DNA]</scope>
    <source>
        <strain evidence="2 3">G5</strain>
    </source>
</reference>
<dbReference type="Gene3D" id="2.60.120.10">
    <property type="entry name" value="Jelly Rolls"/>
    <property type="match status" value="3"/>
</dbReference>
<dbReference type="GO" id="GO:0030552">
    <property type="term" value="F:cAMP binding"/>
    <property type="evidence" value="ECO:0007669"/>
    <property type="project" value="TreeGrafter"/>
</dbReference>
<dbReference type="InterPro" id="IPR018488">
    <property type="entry name" value="cNMP-bd_CS"/>
</dbReference>
<dbReference type="PANTHER" id="PTHR11635">
    <property type="entry name" value="CAMP-DEPENDENT PROTEIN KINASE REGULATORY CHAIN"/>
    <property type="match status" value="1"/>
</dbReference>
<sequence length="301" mass="34590">MFHCTCKKNEYLFKQGDYADAFFLINSGKVAVEINENVKKTLEKGNGVGELALLYSAPRSASIKCLTDMEFWGIQRQEFKILMEEIIKKEFQATRKFMEQAQFFSQMSESQKDAIAQAVIPQKFKKDEIIVTEGEPSNSFFLIKEGFVSIWKGKTKLGDLNKGDSFGEQSLYVKNAVIQATVRTEDDRNVLFEQGDFCDCIFAVLEGRICTENGRCLAEQRQIFGEQFLQDDNIKFQERILVWEDSILAVISFKLFYKIIGGSFNNVVQKNLKSHEVQMKKLLANNPILSTDKKEIWDRVI</sequence>
<keyword evidence="3" id="KW-1185">Reference proteome</keyword>
<dbReference type="PROSITE" id="PS00889">
    <property type="entry name" value="CNMP_BINDING_2"/>
    <property type="match status" value="1"/>
</dbReference>
<name>G0QZL4_ICHMU</name>
<dbReference type="InterPro" id="IPR014710">
    <property type="entry name" value="RmlC-like_jellyroll"/>
</dbReference>
<dbReference type="Proteomes" id="UP000008983">
    <property type="component" value="Unassembled WGS sequence"/>
</dbReference>
<dbReference type="PROSITE" id="PS50042">
    <property type="entry name" value="CNMP_BINDING_3"/>
    <property type="match status" value="2"/>
</dbReference>
<dbReference type="PRINTS" id="PR00103">
    <property type="entry name" value="CAMPKINASE"/>
</dbReference>
<dbReference type="GO" id="GO:0005829">
    <property type="term" value="C:cytosol"/>
    <property type="evidence" value="ECO:0007669"/>
    <property type="project" value="TreeGrafter"/>
</dbReference>